<dbReference type="STRING" id="28028.CFLV_09640"/>
<organism evidence="1 3">
    <name type="scientific">Corynebacterium flavescens</name>
    <dbReference type="NCBI Taxonomy" id="28028"/>
    <lineage>
        <taxon>Bacteria</taxon>
        <taxon>Bacillati</taxon>
        <taxon>Actinomycetota</taxon>
        <taxon>Actinomycetes</taxon>
        <taxon>Mycobacteriales</taxon>
        <taxon>Corynebacteriaceae</taxon>
        <taxon>Corynebacterium</taxon>
    </lineage>
</organism>
<dbReference type="KEGG" id="cfc:CFLV_09640"/>
<proteinExistence type="predicted"/>
<protein>
    <submittedName>
        <fullName evidence="1">Uncharacterized protein</fullName>
    </submittedName>
</protein>
<evidence type="ECO:0000313" key="3">
    <source>
        <dbReference type="Proteomes" id="UP000185479"/>
    </source>
</evidence>
<dbReference type="RefSeq" id="WP_075730343.1">
    <property type="nucleotide sequence ID" value="NZ_BJNB01000016.1"/>
</dbReference>
<keyword evidence="3" id="KW-1185">Reference proteome</keyword>
<dbReference type="GeneID" id="82880958"/>
<dbReference type="Proteomes" id="UP000315353">
    <property type="component" value="Unassembled WGS sequence"/>
</dbReference>
<dbReference type="EMBL" id="CP009246">
    <property type="protein sequence ID" value="APT87411.1"/>
    <property type="molecule type" value="Genomic_DNA"/>
</dbReference>
<reference evidence="1 3" key="1">
    <citation type="submission" date="2014-08" db="EMBL/GenBank/DDBJ databases">
        <title>Complete genome sequence of Corynebacterium flavescens OJ8(T)(=DSM 20296(T)), isolated from cheese.</title>
        <authorList>
            <person name="Ruckert C."/>
            <person name="Albersmeier A."/>
            <person name="Winkler A."/>
            <person name="Kalinowski J."/>
        </authorList>
    </citation>
    <scope>NUCLEOTIDE SEQUENCE [LARGE SCALE GENOMIC DNA]</scope>
    <source>
        <strain evidence="1 3">OJ8</strain>
    </source>
</reference>
<evidence type="ECO:0000313" key="2">
    <source>
        <dbReference type="EMBL" id="GEB97735.1"/>
    </source>
</evidence>
<gene>
    <name evidence="2" type="ORF">CFL01nite_12300</name>
    <name evidence="1" type="ORF">CFLV_09640</name>
</gene>
<dbReference type="EMBL" id="BJNB01000016">
    <property type="protein sequence ID" value="GEB97735.1"/>
    <property type="molecule type" value="Genomic_DNA"/>
</dbReference>
<reference evidence="2 4" key="2">
    <citation type="submission" date="2019-06" db="EMBL/GenBank/DDBJ databases">
        <title>Whole genome shotgun sequence of Corynebacterium flavescens NBRC 14136.</title>
        <authorList>
            <person name="Hosoyama A."/>
            <person name="Uohara A."/>
            <person name="Ohji S."/>
            <person name="Ichikawa N."/>
        </authorList>
    </citation>
    <scope>NUCLEOTIDE SEQUENCE [LARGE SCALE GENOMIC DNA]</scope>
    <source>
        <strain evidence="2 4">NBRC 14136</strain>
    </source>
</reference>
<dbReference type="AlphaFoldDB" id="A0A1L7CNL1"/>
<evidence type="ECO:0000313" key="4">
    <source>
        <dbReference type="Proteomes" id="UP000315353"/>
    </source>
</evidence>
<evidence type="ECO:0000313" key="1">
    <source>
        <dbReference type="EMBL" id="APT87411.1"/>
    </source>
</evidence>
<dbReference type="Proteomes" id="UP000185479">
    <property type="component" value="Chromosome"/>
</dbReference>
<accession>A0A1L7CNL1</accession>
<sequence length="74" mass="8533">MRDILRYPKDLRGLAEDTLILDSNGDITEAWSWVDHSTAKFKLWPGREKALPAIILLEGIDYLHKKQALEKEQA</sequence>
<name>A0A1L7CNL1_CORFL</name>